<dbReference type="AlphaFoldDB" id="A0A4P7B448"/>
<protein>
    <recommendedName>
        <fullName evidence="4">Lipoprotein</fullName>
    </recommendedName>
</protein>
<dbReference type="Proteomes" id="UP000294395">
    <property type="component" value="Chromosome"/>
</dbReference>
<gene>
    <name evidence="2" type="ORF">AHTJR_06175</name>
</gene>
<organism evidence="2 3">
    <name type="scientific">Acinetobacter haemolyticus</name>
    <dbReference type="NCBI Taxonomy" id="29430"/>
    <lineage>
        <taxon>Bacteria</taxon>
        <taxon>Pseudomonadati</taxon>
        <taxon>Pseudomonadota</taxon>
        <taxon>Gammaproteobacteria</taxon>
        <taxon>Moraxellales</taxon>
        <taxon>Moraxellaceae</taxon>
        <taxon>Acinetobacter</taxon>
    </lineage>
</organism>
<dbReference type="EMBL" id="CP038009">
    <property type="protein sequence ID" value="QBQ15874.1"/>
    <property type="molecule type" value="Genomic_DNA"/>
</dbReference>
<proteinExistence type="predicted"/>
<dbReference type="RefSeq" id="WP_134251958.1">
    <property type="nucleotide sequence ID" value="NZ_CP038009.1"/>
</dbReference>
<reference evidence="2 3" key="1">
    <citation type="submission" date="2019-03" db="EMBL/GenBank/DDBJ databases">
        <title>Complete genome sequence of two outbreak-associated Acinetobacter haemolyticus strains.</title>
        <authorList>
            <person name="Bai L."/>
            <person name="Zhang S.-C."/>
            <person name="Deng Y."/>
            <person name="Song C.-C."/>
            <person name="Kang G.-B."/>
            <person name="Dong Y."/>
            <person name="Wang Y."/>
            <person name="Gao F."/>
            <person name="Huang H."/>
        </authorList>
    </citation>
    <scope>NUCLEOTIDE SEQUENCE [LARGE SCALE GENOMIC DNA]</scope>
    <source>
        <strain evidence="2 3">TJR01</strain>
    </source>
</reference>
<evidence type="ECO:0000256" key="1">
    <source>
        <dbReference type="SAM" id="SignalP"/>
    </source>
</evidence>
<feature type="chain" id="PRO_5020439848" description="Lipoprotein" evidence="1">
    <location>
        <begin position="20"/>
        <end position="160"/>
    </location>
</feature>
<evidence type="ECO:0000313" key="2">
    <source>
        <dbReference type="EMBL" id="QBQ15874.1"/>
    </source>
</evidence>
<evidence type="ECO:0008006" key="4">
    <source>
        <dbReference type="Google" id="ProtNLM"/>
    </source>
</evidence>
<keyword evidence="1" id="KW-0732">Signal</keyword>
<sequence>MKFILILFLTIWLAACSSAEKSEVIPDRFKDFMSTYFNGYDYEYEDISVRGNRNYGRQSALFTIKKTDLSQAEMSNIYKKLDDGGWRIVETNSKNYINFCYGDDSSLYILFPLKKNETTVSGSPINYEDMNAWNIFIYKSTTKIAKCNQDPNDFIDFTKL</sequence>
<evidence type="ECO:0000313" key="3">
    <source>
        <dbReference type="Proteomes" id="UP000294395"/>
    </source>
</evidence>
<feature type="signal peptide" evidence="1">
    <location>
        <begin position="1"/>
        <end position="19"/>
    </location>
</feature>
<accession>A0A4P7B448</accession>
<name>A0A4P7B448_ACIHA</name>
<dbReference type="PROSITE" id="PS51257">
    <property type="entry name" value="PROKAR_LIPOPROTEIN"/>
    <property type="match status" value="1"/>
</dbReference>